<evidence type="ECO:0000256" key="4">
    <source>
        <dbReference type="ARBA" id="ARBA00023002"/>
    </source>
</evidence>
<evidence type="ECO:0000256" key="1">
    <source>
        <dbReference type="ARBA" id="ARBA00005272"/>
    </source>
</evidence>
<sequence length="436" mass="47048">MTSQHSALPTIVIVGGGAGGLELATRLGRTLGKRQAARIMLIDSAPAHIWKPLLHEVVSGALNTGMDEVNYFAHGYRNGYVFEYGRMQALDQQRRCVQLAAVLDEAGKLLSAEREVHYDYLVLAVGAETNDFGTPGVAQYAMQLNNAADAKQLRQRVLELAFRCANAADADSTLQIAIIGGGATGVELAAELHRALFELHLYGANLQPERVKIYVIEGAERLLQAGTPALSAYAEQQLSASHITVMTSSRVAQVQSDRVVLQGGKEIAADLIVWAAGVKAPDWLAGLDGLRTTRSKQLMVDEYLRCQGSQHIYAIGDCAAAPDSHGSHPLPATAQVAHQQARWLAQTLQLQLQGGQGPAFVFHPKGMLVSLGQQGAVGNLLAGSKRQYLVEGRGARLIYNGLYRQHQAVLYGWRLAGLLYLGDKLRQSAQPALKLH</sequence>
<dbReference type="Pfam" id="PF07992">
    <property type="entry name" value="Pyr_redox_2"/>
    <property type="match status" value="1"/>
</dbReference>
<dbReference type="OrthoDB" id="9781621at2"/>
<dbReference type="GO" id="GO:0003954">
    <property type="term" value="F:NADH dehydrogenase activity"/>
    <property type="evidence" value="ECO:0007669"/>
    <property type="project" value="InterPro"/>
</dbReference>
<dbReference type="InterPro" id="IPR036188">
    <property type="entry name" value="FAD/NAD-bd_sf"/>
</dbReference>
<keyword evidence="8" id="KW-1185">Reference proteome</keyword>
<comment type="caution">
    <text evidence="7">The sequence shown here is derived from an EMBL/GenBank/DDBJ whole genome shotgun (WGS) entry which is preliminary data.</text>
</comment>
<dbReference type="EMBL" id="QJKC01000008">
    <property type="protein sequence ID" value="PXX48060.1"/>
    <property type="molecule type" value="Genomic_DNA"/>
</dbReference>
<dbReference type="Proteomes" id="UP000248395">
    <property type="component" value="Unassembled WGS sequence"/>
</dbReference>
<keyword evidence="2" id="KW-0285">Flavoprotein</keyword>
<keyword evidence="5" id="KW-0520">NAD</keyword>
<evidence type="ECO:0000313" key="8">
    <source>
        <dbReference type="Proteomes" id="UP000248395"/>
    </source>
</evidence>
<dbReference type="AlphaFoldDB" id="A0A318JKV5"/>
<feature type="domain" description="FAD/NAD(P)-binding" evidence="6">
    <location>
        <begin position="10"/>
        <end position="341"/>
    </location>
</feature>
<dbReference type="PANTHER" id="PTHR43706:SF9">
    <property type="entry name" value="TYPE II NADH:QUINONE OXIDOREDUCTASE"/>
    <property type="match status" value="1"/>
</dbReference>
<protein>
    <submittedName>
        <fullName evidence="7">NADH dehydrogenase FAD-containing subunit</fullName>
    </submittedName>
</protein>
<dbReference type="InterPro" id="IPR045024">
    <property type="entry name" value="NDH-2"/>
</dbReference>
<comment type="similarity">
    <text evidence="1">Belongs to the NADH dehydrogenase family.</text>
</comment>
<evidence type="ECO:0000256" key="2">
    <source>
        <dbReference type="ARBA" id="ARBA00022630"/>
    </source>
</evidence>
<dbReference type="PRINTS" id="PR00368">
    <property type="entry name" value="FADPNR"/>
</dbReference>
<dbReference type="RefSeq" id="WP_059285350.1">
    <property type="nucleotide sequence ID" value="NZ_LNQU01000023.1"/>
</dbReference>
<accession>A0A318JKV5</accession>
<reference evidence="7 8" key="1">
    <citation type="submission" date="2018-05" db="EMBL/GenBank/DDBJ databases">
        <title>Genomic Encyclopedia of Type Strains, Phase IV (KMG-IV): sequencing the most valuable type-strain genomes for metagenomic binning, comparative biology and taxonomic classification.</title>
        <authorList>
            <person name="Goeker M."/>
        </authorList>
    </citation>
    <scope>NUCLEOTIDE SEQUENCE [LARGE SCALE GENOMIC DNA]</scope>
    <source>
        <strain evidence="7 8">DSM 25134</strain>
    </source>
</reference>
<dbReference type="PANTHER" id="PTHR43706">
    <property type="entry name" value="NADH DEHYDROGENASE"/>
    <property type="match status" value="1"/>
</dbReference>
<evidence type="ECO:0000256" key="5">
    <source>
        <dbReference type="ARBA" id="ARBA00023027"/>
    </source>
</evidence>
<keyword evidence="3" id="KW-0274">FAD</keyword>
<dbReference type="InterPro" id="IPR023753">
    <property type="entry name" value="FAD/NAD-binding_dom"/>
</dbReference>
<evidence type="ECO:0000256" key="3">
    <source>
        <dbReference type="ARBA" id="ARBA00022827"/>
    </source>
</evidence>
<dbReference type="GO" id="GO:0008137">
    <property type="term" value="F:NADH dehydrogenase (ubiquinone) activity"/>
    <property type="evidence" value="ECO:0007669"/>
    <property type="project" value="TreeGrafter"/>
</dbReference>
<keyword evidence="4" id="KW-0560">Oxidoreductase</keyword>
<name>A0A318JKV5_9NEIS</name>
<evidence type="ECO:0000313" key="7">
    <source>
        <dbReference type="EMBL" id="PXX48060.1"/>
    </source>
</evidence>
<dbReference type="SUPFAM" id="SSF51905">
    <property type="entry name" value="FAD/NAD(P)-binding domain"/>
    <property type="match status" value="1"/>
</dbReference>
<proteinExistence type="inferred from homology"/>
<gene>
    <name evidence="7" type="ORF">DFR38_108152</name>
</gene>
<evidence type="ECO:0000259" key="6">
    <source>
        <dbReference type="Pfam" id="PF07992"/>
    </source>
</evidence>
<dbReference type="PRINTS" id="PR00411">
    <property type="entry name" value="PNDRDTASEI"/>
</dbReference>
<organism evidence="7 8">
    <name type="scientific">Aquitalea magnusonii</name>
    <dbReference type="NCBI Taxonomy" id="332411"/>
    <lineage>
        <taxon>Bacteria</taxon>
        <taxon>Pseudomonadati</taxon>
        <taxon>Pseudomonadota</taxon>
        <taxon>Betaproteobacteria</taxon>
        <taxon>Neisseriales</taxon>
        <taxon>Chromobacteriaceae</taxon>
        <taxon>Aquitalea</taxon>
    </lineage>
</organism>
<dbReference type="Gene3D" id="3.50.50.100">
    <property type="match status" value="1"/>
</dbReference>